<dbReference type="AlphaFoldDB" id="A0A8S1P819"/>
<dbReference type="EMBL" id="CAJJDM010000111">
    <property type="protein sequence ID" value="CAD8099004.1"/>
    <property type="molecule type" value="Genomic_DNA"/>
</dbReference>
<sequence length="177" mass="20883">MNKGWEVDEDQSLDHFLSLTECLVIKNQVVDKPTVSAKISPKSKMRFRTSSMPKVEEFIEPKKEIVQQIQDIQIKQQPIKTQSRQQIKQSRPLDSRITIRSTLFQNPIEKEPPIKLGRTLQPKFFNPLLREQQHKLGLSRKLKSMNNIFNDERITYKRDFSYLKQQRSNIVYVALSK</sequence>
<gene>
    <name evidence="1" type="ORF">PPRIM_AZ9-3.1.T1080120</name>
</gene>
<reference evidence="1" key="1">
    <citation type="submission" date="2021-01" db="EMBL/GenBank/DDBJ databases">
        <authorList>
            <consortium name="Genoscope - CEA"/>
            <person name="William W."/>
        </authorList>
    </citation>
    <scope>NUCLEOTIDE SEQUENCE</scope>
</reference>
<keyword evidence="2" id="KW-1185">Reference proteome</keyword>
<name>A0A8S1P819_PARPR</name>
<dbReference type="OMA" id="TECLVIK"/>
<evidence type="ECO:0000313" key="2">
    <source>
        <dbReference type="Proteomes" id="UP000688137"/>
    </source>
</evidence>
<organism evidence="1 2">
    <name type="scientific">Paramecium primaurelia</name>
    <dbReference type="NCBI Taxonomy" id="5886"/>
    <lineage>
        <taxon>Eukaryota</taxon>
        <taxon>Sar</taxon>
        <taxon>Alveolata</taxon>
        <taxon>Ciliophora</taxon>
        <taxon>Intramacronucleata</taxon>
        <taxon>Oligohymenophorea</taxon>
        <taxon>Peniculida</taxon>
        <taxon>Parameciidae</taxon>
        <taxon>Paramecium</taxon>
    </lineage>
</organism>
<evidence type="ECO:0000313" key="1">
    <source>
        <dbReference type="EMBL" id="CAD8099004.1"/>
    </source>
</evidence>
<accession>A0A8S1P819</accession>
<dbReference type="Proteomes" id="UP000688137">
    <property type="component" value="Unassembled WGS sequence"/>
</dbReference>
<proteinExistence type="predicted"/>
<protein>
    <submittedName>
        <fullName evidence="1">Uncharacterized protein</fullName>
    </submittedName>
</protein>
<comment type="caution">
    <text evidence="1">The sequence shown here is derived from an EMBL/GenBank/DDBJ whole genome shotgun (WGS) entry which is preliminary data.</text>
</comment>